<feature type="compositionally biased region" description="Polar residues" evidence="1">
    <location>
        <begin position="1"/>
        <end position="23"/>
    </location>
</feature>
<evidence type="ECO:0000313" key="3">
    <source>
        <dbReference type="Proteomes" id="UP001156102"/>
    </source>
</evidence>
<gene>
    <name evidence="2" type="ORF">NK662_08425</name>
</gene>
<dbReference type="AlphaFoldDB" id="A0AA41X8Z2"/>
<dbReference type="Proteomes" id="UP001156102">
    <property type="component" value="Unassembled WGS sequence"/>
</dbReference>
<protein>
    <submittedName>
        <fullName evidence="2">Uncharacterized protein</fullName>
    </submittedName>
</protein>
<dbReference type="RefSeq" id="WP_254758468.1">
    <property type="nucleotide sequence ID" value="NZ_JANCLT010000003.1"/>
</dbReference>
<name>A0AA41X8Z2_9BACI</name>
<comment type="caution">
    <text evidence="2">The sequence shown here is derived from an EMBL/GenBank/DDBJ whole genome shotgun (WGS) entry which is preliminary data.</text>
</comment>
<accession>A0AA41X8Z2</accession>
<feature type="region of interest" description="Disordered" evidence="1">
    <location>
        <begin position="1"/>
        <end position="29"/>
    </location>
</feature>
<keyword evidence="3" id="KW-1185">Reference proteome</keyword>
<evidence type="ECO:0000313" key="2">
    <source>
        <dbReference type="EMBL" id="MCP8968565.1"/>
    </source>
</evidence>
<proteinExistence type="predicted"/>
<organism evidence="2 3">
    <name type="scientific">Ectobacillus ponti</name>
    <dbReference type="NCBI Taxonomy" id="2961894"/>
    <lineage>
        <taxon>Bacteria</taxon>
        <taxon>Bacillati</taxon>
        <taxon>Bacillota</taxon>
        <taxon>Bacilli</taxon>
        <taxon>Bacillales</taxon>
        <taxon>Bacillaceae</taxon>
        <taxon>Ectobacillus</taxon>
    </lineage>
</organism>
<dbReference type="EMBL" id="JANCLT010000003">
    <property type="protein sequence ID" value="MCP8968565.1"/>
    <property type="molecule type" value="Genomic_DNA"/>
</dbReference>
<sequence length="64" mass="7237">MKKQDIQTNAPKQPSVGVTSALNTRDPYHTDVIYPGDSVAEHKKLEFGTHVVTRDEMKQQNENL</sequence>
<reference evidence="2" key="1">
    <citation type="submission" date="2022-07" db="EMBL/GenBank/DDBJ databases">
        <authorList>
            <person name="Li W.-J."/>
            <person name="Deng Q.-Q."/>
        </authorList>
    </citation>
    <scope>NUCLEOTIDE SEQUENCE</scope>
    <source>
        <strain evidence="2">SYSU M60031</strain>
    </source>
</reference>
<evidence type="ECO:0000256" key="1">
    <source>
        <dbReference type="SAM" id="MobiDB-lite"/>
    </source>
</evidence>